<keyword evidence="15" id="KW-1185">Reference proteome</keyword>
<evidence type="ECO:0000313" key="14">
    <source>
        <dbReference type="EMBL" id="CAB3369686.1"/>
    </source>
</evidence>
<evidence type="ECO:0000256" key="9">
    <source>
        <dbReference type="PROSITE-ProRule" id="PRU00283"/>
    </source>
</evidence>
<dbReference type="InterPro" id="IPR001752">
    <property type="entry name" value="Kinesin_motor_dom"/>
</dbReference>
<keyword evidence="5 11" id="KW-0175">Coiled coil</keyword>
<dbReference type="Proteomes" id="UP000494165">
    <property type="component" value="Unassembled WGS sequence"/>
</dbReference>
<feature type="compositionally biased region" description="Basic residues" evidence="12">
    <location>
        <begin position="1"/>
        <end position="18"/>
    </location>
</feature>
<evidence type="ECO:0000256" key="5">
    <source>
        <dbReference type="ARBA" id="ARBA00023054"/>
    </source>
</evidence>
<dbReference type="GO" id="GO:0003777">
    <property type="term" value="F:microtubule motor activity"/>
    <property type="evidence" value="ECO:0007669"/>
    <property type="project" value="InterPro"/>
</dbReference>
<dbReference type="Gene3D" id="3.40.850.10">
    <property type="entry name" value="Kinesin motor domain"/>
    <property type="match status" value="1"/>
</dbReference>
<dbReference type="InterPro" id="IPR019821">
    <property type="entry name" value="Kinesin_motor_CS"/>
</dbReference>
<keyword evidence="3 9" id="KW-0547">Nucleotide-binding</keyword>
<dbReference type="EMBL" id="CADEPI010000047">
    <property type="protein sequence ID" value="CAB3369686.1"/>
    <property type="molecule type" value="Genomic_DNA"/>
</dbReference>
<organism evidence="14 15">
    <name type="scientific">Cloeon dipterum</name>
    <dbReference type="NCBI Taxonomy" id="197152"/>
    <lineage>
        <taxon>Eukaryota</taxon>
        <taxon>Metazoa</taxon>
        <taxon>Ecdysozoa</taxon>
        <taxon>Arthropoda</taxon>
        <taxon>Hexapoda</taxon>
        <taxon>Insecta</taxon>
        <taxon>Pterygota</taxon>
        <taxon>Palaeoptera</taxon>
        <taxon>Ephemeroptera</taxon>
        <taxon>Pisciforma</taxon>
        <taxon>Baetidae</taxon>
        <taxon>Cloeon</taxon>
    </lineage>
</organism>
<reference evidence="14 15" key="1">
    <citation type="submission" date="2020-04" db="EMBL/GenBank/DDBJ databases">
        <authorList>
            <person name="Alioto T."/>
            <person name="Alioto T."/>
            <person name="Gomez Garrido J."/>
        </authorList>
    </citation>
    <scope>NUCLEOTIDE SEQUENCE [LARGE SCALE GENOMIC DNA]</scope>
</reference>
<keyword evidence="4 9" id="KW-0067">ATP-binding</keyword>
<dbReference type="AlphaFoldDB" id="A0A8S1CD74"/>
<comment type="similarity">
    <text evidence="8">Belongs to the TRAFAC class myosin-kinesin ATPase superfamily. Kinesin family. KIN-8 subfamily.</text>
</comment>
<dbReference type="GO" id="GO:0005874">
    <property type="term" value="C:microtubule"/>
    <property type="evidence" value="ECO:0007669"/>
    <property type="project" value="UniProtKB-KW"/>
</dbReference>
<keyword evidence="7" id="KW-0206">Cytoskeleton</keyword>
<keyword evidence="2 10" id="KW-0493">Microtubule</keyword>
<feature type="region of interest" description="Disordered" evidence="12">
    <location>
        <begin position="459"/>
        <end position="484"/>
    </location>
</feature>
<evidence type="ECO:0000256" key="6">
    <source>
        <dbReference type="ARBA" id="ARBA00023175"/>
    </source>
</evidence>
<evidence type="ECO:0000256" key="3">
    <source>
        <dbReference type="ARBA" id="ARBA00022741"/>
    </source>
</evidence>
<dbReference type="GO" id="GO:0008017">
    <property type="term" value="F:microtubule binding"/>
    <property type="evidence" value="ECO:0007669"/>
    <property type="project" value="InterPro"/>
</dbReference>
<protein>
    <recommendedName>
        <fullName evidence="10">Kinesin-like protein</fullName>
    </recommendedName>
</protein>
<comment type="caution">
    <text evidence="14">The sequence shown here is derived from an EMBL/GenBank/DDBJ whole genome shotgun (WGS) entry which is preliminary data.</text>
</comment>
<keyword evidence="7" id="KW-0963">Cytoplasm</keyword>
<dbReference type="GO" id="GO:0005524">
    <property type="term" value="F:ATP binding"/>
    <property type="evidence" value="ECO:0007669"/>
    <property type="project" value="UniProtKB-UniRule"/>
</dbReference>
<feature type="binding site" evidence="9">
    <location>
        <begin position="152"/>
        <end position="159"/>
    </location>
    <ligand>
        <name>ATP</name>
        <dbReference type="ChEBI" id="CHEBI:30616"/>
    </ligand>
</feature>
<keyword evidence="6 9" id="KW-0505">Motor protein</keyword>
<name>A0A8S1CD74_9INSE</name>
<feature type="region of interest" description="Disordered" evidence="12">
    <location>
        <begin position="1"/>
        <end position="24"/>
    </location>
</feature>
<feature type="domain" description="Kinesin motor" evidence="13">
    <location>
        <begin position="48"/>
        <end position="393"/>
    </location>
</feature>
<evidence type="ECO:0000256" key="8">
    <source>
        <dbReference type="ARBA" id="ARBA00060769"/>
    </source>
</evidence>
<accession>A0A8S1CD74</accession>
<gene>
    <name evidence="14" type="ORF">CLODIP_2_CD04234</name>
</gene>
<dbReference type="GO" id="GO:0007018">
    <property type="term" value="P:microtubule-based movement"/>
    <property type="evidence" value="ECO:0007669"/>
    <property type="project" value="InterPro"/>
</dbReference>
<dbReference type="PROSITE" id="PS00411">
    <property type="entry name" value="KINESIN_MOTOR_1"/>
    <property type="match status" value="1"/>
</dbReference>
<dbReference type="InterPro" id="IPR027417">
    <property type="entry name" value="P-loop_NTPase"/>
</dbReference>
<evidence type="ECO:0000256" key="11">
    <source>
        <dbReference type="SAM" id="Coils"/>
    </source>
</evidence>
<evidence type="ECO:0000256" key="12">
    <source>
        <dbReference type="SAM" id="MobiDB-lite"/>
    </source>
</evidence>
<evidence type="ECO:0000256" key="2">
    <source>
        <dbReference type="ARBA" id="ARBA00022701"/>
    </source>
</evidence>
<dbReference type="SMART" id="SM00129">
    <property type="entry name" value="KISc"/>
    <property type="match status" value="1"/>
</dbReference>
<dbReference type="InterPro" id="IPR036961">
    <property type="entry name" value="Kinesin_motor_dom_sf"/>
</dbReference>
<evidence type="ECO:0000256" key="10">
    <source>
        <dbReference type="RuleBase" id="RU000394"/>
    </source>
</evidence>
<evidence type="ECO:0000313" key="15">
    <source>
        <dbReference type="Proteomes" id="UP000494165"/>
    </source>
</evidence>
<evidence type="ECO:0000256" key="4">
    <source>
        <dbReference type="ARBA" id="ARBA00022840"/>
    </source>
</evidence>
<dbReference type="FunFam" id="3.40.850.10:FF:000054">
    <property type="entry name" value="Kinesin-like protein"/>
    <property type="match status" value="1"/>
</dbReference>
<evidence type="ECO:0000256" key="1">
    <source>
        <dbReference type="ARBA" id="ARBA00004245"/>
    </source>
</evidence>
<dbReference type="PANTHER" id="PTHR47968">
    <property type="entry name" value="CENTROMERE PROTEIN E"/>
    <property type="match status" value="1"/>
</dbReference>
<proteinExistence type="inferred from homology"/>
<dbReference type="OrthoDB" id="3176171at2759"/>
<dbReference type="Pfam" id="PF00225">
    <property type="entry name" value="Kinesin"/>
    <property type="match status" value="1"/>
</dbReference>
<evidence type="ECO:0000259" key="13">
    <source>
        <dbReference type="PROSITE" id="PS50067"/>
    </source>
</evidence>
<dbReference type="PANTHER" id="PTHR47968:SF65">
    <property type="entry name" value="KINESIN MOTOR DOMAIN-CONTAINING PROTEIN"/>
    <property type="match status" value="1"/>
</dbReference>
<dbReference type="PROSITE" id="PS50067">
    <property type="entry name" value="KINESIN_MOTOR_2"/>
    <property type="match status" value="1"/>
</dbReference>
<dbReference type="PRINTS" id="PR00380">
    <property type="entry name" value="KINESINHEAVY"/>
</dbReference>
<dbReference type="InterPro" id="IPR027640">
    <property type="entry name" value="Kinesin-like_fam"/>
</dbReference>
<feature type="coiled-coil region" evidence="11">
    <location>
        <begin position="408"/>
        <end position="442"/>
    </location>
</feature>
<dbReference type="SUPFAM" id="SSF52540">
    <property type="entry name" value="P-loop containing nucleoside triphosphate hydrolases"/>
    <property type="match status" value="1"/>
</dbReference>
<comment type="subcellular location">
    <subcellularLocation>
        <location evidence="1">Cytoplasm</location>
        <location evidence="1">Cytoskeleton</location>
    </subcellularLocation>
</comment>
<sequence length="764" mass="85088">MFGRPIKKASPRKRKSLTLKHGPSSKRLSNVGILATPSSKTVAPGSSNIKVLLRVRPSNKKELDDNRWRDVVEVVDKDLVIFDPKEEEDFFFHHGKKQTFRDINKKQPKNLQFNFDRVFGPEEATSDVYQQSIQGLIGNLMNGYNCSVFAYGATGAGKTFTMLGSPDHPGVTPLLMKELYDTLQLENADVDVACSYLEIYNEHVHDLLVESSQPKPLQLREDGASVMVSDLSWHRPASAEDLMSILQAGNLRRTQHPTDANKESSRSHAVFQVLVKMKKRCEGAARSGQVRCAKLSMIDLAGSERAAATTNNKSRFTEGANINKSLLALGNCINALADGLKHVPFRNSKLTRLLKGSLGGNCQTVMIANVSPSNAVYEDTYNTLKYATRAKKIKNRVKKNLISVDITAAETAKELDSARNEIADLQAKVAALQKENLALKRAAEEHICVSVAAVEPPLPLPEPSPVQETPLPTPEASPKALTPQVQEKRNNLEILETLKALRELCKRYEAAAGAKYFLVAELEKLNYNYEVKKLKLQRINELCKDATQIKVTSLEIKTQAQRQNLEEKLFHASTEEEESLAAVKRAIESLQQFDTTIFSFANIMLGPYCESKVKELQFGPCQKLSNQKNVEIETVQNAFLRSSAVLQKCYFALKGLCCVSPEVQAQYEDLLSFVRQSGNVTFKAEEDVPDGKKSDEEFDHLMDEFEQELMARPLDQTFEAAAPPSSESMDATFCIETKKAPKRQPMEAPFRVKPYSGALNTGRI</sequence>
<evidence type="ECO:0000256" key="7">
    <source>
        <dbReference type="ARBA" id="ARBA00023212"/>
    </source>
</evidence>